<gene>
    <name evidence="4" type="ORF">B0H64DRAFT_438278</name>
</gene>
<feature type="chain" id="PRO_5042008611" description="HTH Mu-type domain-containing protein" evidence="2">
    <location>
        <begin position="18"/>
        <end position="231"/>
    </location>
</feature>
<evidence type="ECO:0000313" key="5">
    <source>
        <dbReference type="Proteomes" id="UP001278766"/>
    </source>
</evidence>
<dbReference type="GO" id="GO:0003677">
    <property type="term" value="F:DNA binding"/>
    <property type="evidence" value="ECO:0007669"/>
    <property type="project" value="InterPro"/>
</dbReference>
<evidence type="ECO:0000256" key="1">
    <source>
        <dbReference type="SAM" id="MobiDB-lite"/>
    </source>
</evidence>
<dbReference type="EMBL" id="JAUEPN010000001">
    <property type="protein sequence ID" value="KAK3301180.1"/>
    <property type="molecule type" value="Genomic_DNA"/>
</dbReference>
<organism evidence="4 5">
    <name type="scientific">Chaetomium fimeti</name>
    <dbReference type="NCBI Taxonomy" id="1854472"/>
    <lineage>
        <taxon>Eukaryota</taxon>
        <taxon>Fungi</taxon>
        <taxon>Dikarya</taxon>
        <taxon>Ascomycota</taxon>
        <taxon>Pezizomycotina</taxon>
        <taxon>Sordariomycetes</taxon>
        <taxon>Sordariomycetidae</taxon>
        <taxon>Sordariales</taxon>
        <taxon>Chaetomiaceae</taxon>
        <taxon>Chaetomium</taxon>
    </lineage>
</organism>
<evidence type="ECO:0000313" key="4">
    <source>
        <dbReference type="EMBL" id="KAK3301180.1"/>
    </source>
</evidence>
<name>A0AAE0HR38_9PEZI</name>
<dbReference type="Proteomes" id="UP001278766">
    <property type="component" value="Unassembled WGS sequence"/>
</dbReference>
<feature type="signal peptide" evidence="2">
    <location>
        <begin position="1"/>
        <end position="17"/>
    </location>
</feature>
<reference evidence="4" key="2">
    <citation type="submission" date="2023-06" db="EMBL/GenBank/DDBJ databases">
        <authorList>
            <consortium name="Lawrence Berkeley National Laboratory"/>
            <person name="Haridas S."/>
            <person name="Hensen N."/>
            <person name="Bonometti L."/>
            <person name="Westerberg I."/>
            <person name="Brannstrom I.O."/>
            <person name="Guillou S."/>
            <person name="Cros-Aarteil S."/>
            <person name="Calhoun S."/>
            <person name="Kuo A."/>
            <person name="Mondo S."/>
            <person name="Pangilinan J."/>
            <person name="Riley R."/>
            <person name="Labutti K."/>
            <person name="Andreopoulos B."/>
            <person name="Lipzen A."/>
            <person name="Chen C."/>
            <person name="Yanf M."/>
            <person name="Daum C."/>
            <person name="Ng V."/>
            <person name="Clum A."/>
            <person name="Steindorff A."/>
            <person name="Ohm R."/>
            <person name="Martin F."/>
            <person name="Silar P."/>
            <person name="Natvig D."/>
            <person name="Lalanne C."/>
            <person name="Gautier V."/>
            <person name="Ament-Velasquez S.L."/>
            <person name="Kruys A."/>
            <person name="Hutchinson M.I."/>
            <person name="Powell A.J."/>
            <person name="Barry K."/>
            <person name="Miller A.N."/>
            <person name="Grigoriev I.V."/>
            <person name="Debuchy R."/>
            <person name="Gladieux P."/>
            <person name="Thoren M.H."/>
            <person name="Johannesson H."/>
        </authorList>
    </citation>
    <scope>NUCLEOTIDE SEQUENCE</scope>
    <source>
        <strain evidence="4">CBS 168.71</strain>
    </source>
</reference>
<accession>A0AAE0HR38</accession>
<feature type="domain" description="HTH Mu-type" evidence="3">
    <location>
        <begin position="219"/>
        <end position="231"/>
    </location>
</feature>
<sequence length="231" mass="23637">MRAQHLSTLLFTTLAAASPLAVRQAATATAMAPGAGATPGSGSGGSGGGSGGGGGGGSKVDAAAIMAVMPQSSSCDGADFPDECRTAEQAAPFISKACADLSDGECAATVALMGLESVDMRFKHNVSPGRPGQGTANMMMADFTKEYATELFGAEKVTGKSPDEILAMLMPDEYNFGSAAWFLMTKCADVRETLKAGTDEGWSAYNECIGVDGTLPDRMKYWTAAKEAFGL</sequence>
<reference evidence="4" key="1">
    <citation type="journal article" date="2023" name="Mol. Phylogenet. Evol.">
        <title>Genome-scale phylogeny and comparative genomics of the fungal order Sordariales.</title>
        <authorList>
            <person name="Hensen N."/>
            <person name="Bonometti L."/>
            <person name="Westerberg I."/>
            <person name="Brannstrom I.O."/>
            <person name="Guillou S."/>
            <person name="Cros-Aarteil S."/>
            <person name="Calhoun S."/>
            <person name="Haridas S."/>
            <person name="Kuo A."/>
            <person name="Mondo S."/>
            <person name="Pangilinan J."/>
            <person name="Riley R."/>
            <person name="LaButti K."/>
            <person name="Andreopoulos B."/>
            <person name="Lipzen A."/>
            <person name="Chen C."/>
            <person name="Yan M."/>
            <person name="Daum C."/>
            <person name="Ng V."/>
            <person name="Clum A."/>
            <person name="Steindorff A."/>
            <person name="Ohm R.A."/>
            <person name="Martin F."/>
            <person name="Silar P."/>
            <person name="Natvig D.O."/>
            <person name="Lalanne C."/>
            <person name="Gautier V."/>
            <person name="Ament-Velasquez S.L."/>
            <person name="Kruys A."/>
            <person name="Hutchinson M.I."/>
            <person name="Powell A.J."/>
            <person name="Barry K."/>
            <person name="Miller A.N."/>
            <person name="Grigoriev I.V."/>
            <person name="Debuchy R."/>
            <person name="Gladieux P."/>
            <person name="Hiltunen Thoren M."/>
            <person name="Johannesson H."/>
        </authorList>
    </citation>
    <scope>NUCLEOTIDE SEQUENCE</scope>
    <source>
        <strain evidence="4">CBS 168.71</strain>
    </source>
</reference>
<evidence type="ECO:0000259" key="3">
    <source>
        <dbReference type="PROSITE" id="PS51702"/>
    </source>
</evidence>
<keyword evidence="2" id="KW-0732">Signal</keyword>
<evidence type="ECO:0000256" key="2">
    <source>
        <dbReference type="SAM" id="SignalP"/>
    </source>
</evidence>
<dbReference type="RefSeq" id="XP_062664694.1">
    <property type="nucleotide sequence ID" value="XM_062806330.1"/>
</dbReference>
<proteinExistence type="predicted"/>
<dbReference type="PROSITE" id="PS51702">
    <property type="entry name" value="HTH_MU"/>
    <property type="match status" value="1"/>
</dbReference>
<feature type="region of interest" description="Disordered" evidence="1">
    <location>
        <begin position="33"/>
        <end position="56"/>
    </location>
</feature>
<dbReference type="AlphaFoldDB" id="A0AAE0HR38"/>
<dbReference type="InterPro" id="IPR003314">
    <property type="entry name" value="Mu-type_HTH"/>
</dbReference>
<protein>
    <recommendedName>
        <fullName evidence="3">HTH Mu-type domain-containing protein</fullName>
    </recommendedName>
</protein>
<comment type="caution">
    <text evidence="4">The sequence shown here is derived from an EMBL/GenBank/DDBJ whole genome shotgun (WGS) entry which is preliminary data.</text>
</comment>
<keyword evidence="5" id="KW-1185">Reference proteome</keyword>
<feature type="compositionally biased region" description="Gly residues" evidence="1">
    <location>
        <begin position="37"/>
        <end position="56"/>
    </location>
</feature>
<dbReference type="GeneID" id="87843278"/>